<accession>A0A7J8QAI7</accession>
<dbReference type="InterPro" id="IPR023026">
    <property type="entry name" value="Trp_synth_beta/beta-like"/>
</dbReference>
<feature type="non-terminal residue" evidence="4">
    <location>
        <position position="1"/>
    </location>
</feature>
<dbReference type="SUPFAM" id="SSF53686">
    <property type="entry name" value="Tryptophan synthase beta subunit-like PLP-dependent enzymes"/>
    <property type="match status" value="1"/>
</dbReference>
<organism evidence="4 5">
    <name type="scientific">Gossypium raimondii</name>
    <name type="common">Peruvian cotton</name>
    <name type="synonym">Gossypium klotzschianum subsp. raimondii</name>
    <dbReference type="NCBI Taxonomy" id="29730"/>
    <lineage>
        <taxon>Eukaryota</taxon>
        <taxon>Viridiplantae</taxon>
        <taxon>Streptophyta</taxon>
        <taxon>Embryophyta</taxon>
        <taxon>Tracheophyta</taxon>
        <taxon>Spermatophyta</taxon>
        <taxon>Magnoliopsida</taxon>
        <taxon>eudicotyledons</taxon>
        <taxon>Gunneridae</taxon>
        <taxon>Pentapetalae</taxon>
        <taxon>rosids</taxon>
        <taxon>malvids</taxon>
        <taxon>Malvales</taxon>
        <taxon>Malvaceae</taxon>
        <taxon>Malvoideae</taxon>
        <taxon>Gossypium</taxon>
    </lineage>
</organism>
<gene>
    <name evidence="4" type="ORF">Gorai_008046</name>
</gene>
<sequence>WNIQRWELRSHKGTNGELGNKILSSRKDSRASSMSQHGSGSNALGLFHEFINDEDVRLIGVEAAGFELNSGKHAATLTR</sequence>
<keyword evidence="2" id="KW-0663">Pyridoxal phosphate</keyword>
<dbReference type="Proteomes" id="UP000593578">
    <property type="component" value="Unassembled WGS sequence"/>
</dbReference>
<evidence type="ECO:0000256" key="1">
    <source>
        <dbReference type="ARBA" id="ARBA00001933"/>
    </source>
</evidence>
<dbReference type="InterPro" id="IPR036052">
    <property type="entry name" value="TrpB-like_PALP_sf"/>
</dbReference>
<dbReference type="GO" id="GO:0005737">
    <property type="term" value="C:cytoplasm"/>
    <property type="evidence" value="ECO:0007669"/>
    <property type="project" value="TreeGrafter"/>
</dbReference>
<reference evidence="4 5" key="1">
    <citation type="journal article" date="2019" name="Genome Biol. Evol.">
        <title>Insights into the evolution of the New World diploid cottons (Gossypium, subgenus Houzingenia) based on genome sequencing.</title>
        <authorList>
            <person name="Grover C.E."/>
            <person name="Arick M.A. 2nd"/>
            <person name="Thrash A."/>
            <person name="Conover J.L."/>
            <person name="Sanders W.S."/>
            <person name="Peterson D.G."/>
            <person name="Frelichowski J.E."/>
            <person name="Scheffler J.A."/>
            <person name="Scheffler B.E."/>
            <person name="Wendel J.F."/>
        </authorList>
    </citation>
    <scope>NUCLEOTIDE SEQUENCE [LARGE SCALE GENOMIC DNA]</scope>
    <source>
        <strain evidence="4">8</strain>
        <tissue evidence="4">Leaf</tissue>
    </source>
</reference>
<dbReference type="Gene3D" id="3.40.50.1100">
    <property type="match status" value="1"/>
</dbReference>
<dbReference type="AlphaFoldDB" id="A0A7J8QAI7"/>
<comment type="caution">
    <text evidence="4">The sequence shown here is derived from an EMBL/GenBank/DDBJ whole genome shotgun (WGS) entry which is preliminary data.</text>
</comment>
<dbReference type="EMBL" id="JABEZZ010000010">
    <property type="protein sequence ID" value="MBA0598276.1"/>
    <property type="molecule type" value="Genomic_DNA"/>
</dbReference>
<evidence type="ECO:0000256" key="3">
    <source>
        <dbReference type="SAM" id="MobiDB-lite"/>
    </source>
</evidence>
<dbReference type="GO" id="GO:0004834">
    <property type="term" value="F:tryptophan synthase activity"/>
    <property type="evidence" value="ECO:0007669"/>
    <property type="project" value="InterPro"/>
</dbReference>
<evidence type="ECO:0000313" key="5">
    <source>
        <dbReference type="Proteomes" id="UP000593578"/>
    </source>
</evidence>
<name>A0A7J8QAI7_GOSRA</name>
<protein>
    <submittedName>
        <fullName evidence="4">Uncharacterized protein</fullName>
    </submittedName>
</protein>
<dbReference type="PANTHER" id="PTHR48077">
    <property type="entry name" value="TRYPTOPHAN SYNTHASE-RELATED"/>
    <property type="match status" value="1"/>
</dbReference>
<evidence type="ECO:0000256" key="2">
    <source>
        <dbReference type="ARBA" id="ARBA00022898"/>
    </source>
</evidence>
<feature type="region of interest" description="Disordered" evidence="3">
    <location>
        <begin position="13"/>
        <end position="39"/>
    </location>
</feature>
<proteinExistence type="predicted"/>
<evidence type="ECO:0000313" key="4">
    <source>
        <dbReference type="EMBL" id="MBA0598276.1"/>
    </source>
</evidence>
<dbReference type="PANTHER" id="PTHR48077:SF4">
    <property type="entry name" value="TRYPTOPHAN SYNTHASE"/>
    <property type="match status" value="1"/>
</dbReference>
<comment type="cofactor">
    <cofactor evidence="1">
        <name>pyridoxal 5'-phosphate</name>
        <dbReference type="ChEBI" id="CHEBI:597326"/>
    </cofactor>
</comment>